<sequence>MSGDLKVTATALRHLSEQQRQIAENIAAAAQVTDGTTTAVGLTHGPVCAPTIAAIGAAGLSRDAAAAAMQKMSTSLSEKLDHAAADYDRTDQDKAGDLNGEMHGR</sequence>
<dbReference type="EMBL" id="CP012150">
    <property type="protein sequence ID" value="AKS31706.1"/>
    <property type="molecule type" value="Genomic_DNA"/>
</dbReference>
<name>A0A0K0X2N7_MYCGD</name>
<evidence type="ECO:0000256" key="1">
    <source>
        <dbReference type="SAM" id="MobiDB-lite"/>
    </source>
</evidence>
<protein>
    <recommendedName>
        <fullName evidence="4">ESX-1 secretion-associated protein</fullName>
    </recommendedName>
</protein>
<reference evidence="2 3" key="1">
    <citation type="submission" date="2015-07" db="EMBL/GenBank/DDBJ databases">
        <title>Complete genome sequence of Mycobacterium goodii X7B, a facultative thermophilic biodesulfurizing bacterium.</title>
        <authorList>
            <person name="Yu B."/>
            <person name="Li F."/>
            <person name="Xu P."/>
        </authorList>
    </citation>
    <scope>NUCLEOTIDE SEQUENCE [LARGE SCALE GENOMIC DNA]</scope>
    <source>
        <strain evidence="2 3">X7B</strain>
    </source>
</reference>
<proteinExistence type="predicted"/>
<feature type="region of interest" description="Disordered" evidence="1">
    <location>
        <begin position="78"/>
        <end position="105"/>
    </location>
</feature>
<dbReference type="STRING" id="134601.AFA91_07255"/>
<dbReference type="Proteomes" id="UP000062255">
    <property type="component" value="Chromosome"/>
</dbReference>
<dbReference type="GO" id="GO:0009306">
    <property type="term" value="P:protein secretion"/>
    <property type="evidence" value="ECO:0007669"/>
    <property type="project" value="InterPro"/>
</dbReference>
<dbReference type="KEGG" id="mgo:AFA91_07255"/>
<dbReference type="InterPro" id="IPR022536">
    <property type="entry name" value="EspC"/>
</dbReference>
<organism evidence="2 3">
    <name type="scientific">Mycolicibacterium goodii</name>
    <name type="common">Mycobacterium goodii</name>
    <dbReference type="NCBI Taxonomy" id="134601"/>
    <lineage>
        <taxon>Bacteria</taxon>
        <taxon>Bacillati</taxon>
        <taxon>Actinomycetota</taxon>
        <taxon>Actinomycetes</taxon>
        <taxon>Mycobacteriales</taxon>
        <taxon>Mycobacteriaceae</taxon>
        <taxon>Mycolicibacterium</taxon>
    </lineage>
</organism>
<dbReference type="AlphaFoldDB" id="A0A0K0X2N7"/>
<evidence type="ECO:0000313" key="2">
    <source>
        <dbReference type="EMBL" id="AKS31706.1"/>
    </source>
</evidence>
<evidence type="ECO:0000313" key="3">
    <source>
        <dbReference type="Proteomes" id="UP000062255"/>
    </source>
</evidence>
<dbReference type="Pfam" id="PF10824">
    <property type="entry name" value="T7SS_ESX_EspC"/>
    <property type="match status" value="1"/>
</dbReference>
<accession>A0A0K0X2N7</accession>
<dbReference type="OrthoDB" id="4638221at2"/>
<gene>
    <name evidence="2" type="ORF">AFA91_07255</name>
</gene>
<evidence type="ECO:0008006" key="4">
    <source>
        <dbReference type="Google" id="ProtNLM"/>
    </source>
</evidence>
<dbReference type="PATRIC" id="fig|134601.6.peg.1507"/>
<dbReference type="RefSeq" id="WP_049744118.1">
    <property type="nucleotide sequence ID" value="NZ_CP012150.1"/>
</dbReference>